<dbReference type="InterPro" id="IPR011990">
    <property type="entry name" value="TPR-like_helical_dom_sf"/>
</dbReference>
<evidence type="ECO:0000256" key="4">
    <source>
        <dbReference type="ARBA" id="ARBA00020235"/>
    </source>
</evidence>
<dbReference type="GO" id="GO:0046540">
    <property type="term" value="C:U4/U6 x U5 tri-snRNP complex"/>
    <property type="evidence" value="ECO:0007669"/>
    <property type="project" value="TreeGrafter"/>
</dbReference>
<dbReference type="SMART" id="SM00386">
    <property type="entry name" value="HAT"/>
    <property type="match status" value="15"/>
</dbReference>
<evidence type="ECO:0000256" key="1">
    <source>
        <dbReference type="ARBA" id="ARBA00004324"/>
    </source>
</evidence>
<keyword evidence="9" id="KW-0508">mRNA splicing</keyword>
<evidence type="ECO:0000259" key="17">
    <source>
        <dbReference type="Pfam" id="PF23231"/>
    </source>
</evidence>
<dbReference type="InterPro" id="IPR055430">
    <property type="entry name" value="HAT_Syf1_CNRKL1_C"/>
</dbReference>
<evidence type="ECO:0000256" key="8">
    <source>
        <dbReference type="ARBA" id="ARBA00022737"/>
    </source>
</evidence>
<dbReference type="EMBL" id="GIIL01003181">
    <property type="protein sequence ID" value="NOV46907.1"/>
    <property type="molecule type" value="Transcribed_RNA"/>
</dbReference>
<dbReference type="Pfam" id="PF14559">
    <property type="entry name" value="TPR_19"/>
    <property type="match status" value="1"/>
</dbReference>
<feature type="region of interest" description="Disordered" evidence="15">
    <location>
        <begin position="170"/>
        <end position="211"/>
    </location>
</feature>
<evidence type="ECO:0000256" key="7">
    <source>
        <dbReference type="ARBA" id="ARBA00022728"/>
    </source>
</evidence>
<dbReference type="SMART" id="SM00028">
    <property type="entry name" value="TPR"/>
    <property type="match status" value="4"/>
</dbReference>
<feature type="domain" description="PRP1 splicing factor N-terminal" evidence="16">
    <location>
        <begin position="21"/>
        <end position="172"/>
    </location>
</feature>
<organism evidence="18">
    <name type="scientific">Xenopsylla cheopis</name>
    <name type="common">Oriental rat flea</name>
    <name type="synonym">Pulex cheopis</name>
    <dbReference type="NCBI Taxonomy" id="163159"/>
    <lineage>
        <taxon>Eukaryota</taxon>
        <taxon>Metazoa</taxon>
        <taxon>Ecdysozoa</taxon>
        <taxon>Arthropoda</taxon>
        <taxon>Hexapoda</taxon>
        <taxon>Insecta</taxon>
        <taxon>Pterygota</taxon>
        <taxon>Neoptera</taxon>
        <taxon>Endopterygota</taxon>
        <taxon>Siphonaptera</taxon>
        <taxon>Pulicidae</taxon>
        <taxon>Xenopsyllinae</taxon>
        <taxon>Xenopsylla</taxon>
    </lineage>
</organism>
<dbReference type="GO" id="GO:0016607">
    <property type="term" value="C:nuclear speck"/>
    <property type="evidence" value="ECO:0007669"/>
    <property type="project" value="UniProtKB-SubCell"/>
</dbReference>
<dbReference type="FunFam" id="1.25.40.10:FF:000054">
    <property type="entry name" value="Pre-mRNA processing factor 6"/>
    <property type="match status" value="1"/>
</dbReference>
<feature type="region of interest" description="Disordered" evidence="15">
    <location>
        <begin position="1"/>
        <end position="99"/>
    </location>
</feature>
<evidence type="ECO:0000256" key="14">
    <source>
        <dbReference type="SAM" id="Coils"/>
    </source>
</evidence>
<accession>A0A6M2DPZ1</accession>
<dbReference type="FunFam" id="1.25.40.10:FF:003529">
    <property type="entry name" value="Uncharacterized protein"/>
    <property type="match status" value="1"/>
</dbReference>
<keyword evidence="8" id="KW-0677">Repeat</keyword>
<feature type="compositionally biased region" description="Polar residues" evidence="15">
    <location>
        <begin position="196"/>
        <end position="211"/>
    </location>
</feature>
<evidence type="ECO:0000256" key="2">
    <source>
        <dbReference type="ARBA" id="ARBA00004642"/>
    </source>
</evidence>
<keyword evidence="14" id="KW-0175">Coiled coil</keyword>
<name>A0A6M2DPZ1_XENCH</name>
<evidence type="ECO:0000259" key="16">
    <source>
        <dbReference type="Pfam" id="PF06424"/>
    </source>
</evidence>
<evidence type="ECO:0000256" key="12">
    <source>
        <dbReference type="ARBA" id="ARBA00032140"/>
    </source>
</evidence>
<evidence type="ECO:0000256" key="15">
    <source>
        <dbReference type="SAM" id="MobiDB-lite"/>
    </source>
</evidence>
<evidence type="ECO:0000256" key="6">
    <source>
        <dbReference type="ARBA" id="ARBA00022664"/>
    </source>
</evidence>
<protein>
    <recommendedName>
        <fullName evidence="4">Pre-mRNA-processing factor 6</fullName>
    </recommendedName>
    <alternativeName>
        <fullName evidence="12">PRP6 homolog</fullName>
    </alternativeName>
    <alternativeName>
        <fullName evidence="11">U5 snRNP-associated 102 kDa protein</fullName>
    </alternativeName>
</protein>
<feature type="compositionally biased region" description="Polar residues" evidence="15">
    <location>
        <begin position="1"/>
        <end position="10"/>
    </location>
</feature>
<dbReference type="Pfam" id="PF23231">
    <property type="entry name" value="HAT_Syf1_CNRKL1_C"/>
    <property type="match status" value="1"/>
</dbReference>
<comment type="subcellular location">
    <subcellularLocation>
        <location evidence="1">Nucleus speckle</location>
    </subcellularLocation>
    <subcellularLocation>
        <location evidence="2">Nucleus</location>
        <location evidence="2">Nucleoplasm</location>
    </subcellularLocation>
</comment>
<evidence type="ECO:0000313" key="18">
    <source>
        <dbReference type="EMBL" id="NOV46907.1"/>
    </source>
</evidence>
<dbReference type="InterPro" id="IPR045075">
    <property type="entry name" value="Syf1-like"/>
</dbReference>
<proteinExistence type="inferred from homology"/>
<dbReference type="AlphaFoldDB" id="A0A6M2DPZ1"/>
<evidence type="ECO:0000256" key="11">
    <source>
        <dbReference type="ARBA" id="ARBA00031070"/>
    </source>
</evidence>
<dbReference type="InterPro" id="IPR019734">
    <property type="entry name" value="TPR_rpt"/>
</dbReference>
<feature type="coiled-coil region" evidence="14">
    <location>
        <begin position="700"/>
        <end position="758"/>
    </location>
</feature>
<feature type="compositionally biased region" description="Basic and acidic residues" evidence="15">
    <location>
        <begin position="47"/>
        <end position="57"/>
    </location>
</feature>
<feature type="compositionally biased region" description="Basic and acidic residues" evidence="15">
    <location>
        <begin position="170"/>
        <end position="181"/>
    </location>
</feature>
<keyword evidence="5" id="KW-0597">Phosphoprotein</keyword>
<keyword evidence="7" id="KW-0747">Spliceosome</keyword>
<dbReference type="Pfam" id="PF13432">
    <property type="entry name" value="TPR_16"/>
    <property type="match status" value="1"/>
</dbReference>
<reference evidence="18" key="1">
    <citation type="submission" date="2020-03" db="EMBL/GenBank/DDBJ databases">
        <title>Transcriptomic Profiling of the Digestive Tract of the Rat Flea, Xenopsylla cheopis, Following Blood Feeding and Infection with Yersinia pestis.</title>
        <authorList>
            <person name="Bland D.M."/>
            <person name="Martens C.A."/>
            <person name="Virtaneva K."/>
            <person name="Kanakabandi K."/>
            <person name="Long D."/>
            <person name="Rosenke R."/>
            <person name="Saturday G.A."/>
            <person name="Hoyt F.H."/>
            <person name="Bruno D.P."/>
            <person name="Ribeiro J.M.C."/>
            <person name="Hinnebusch J."/>
        </authorList>
    </citation>
    <scope>NUCLEOTIDE SEQUENCE</scope>
</reference>
<sequence length="930" mass="104660">MASGQQTLSNRNKKHFMGVPAPLGYVAGVGRGATGFTTRSDIGPARDANDVSDDRHAPPVGKKKKKDEEEEDDEDLNDSNYDEFSGYSGSLFSKDPYDKDDAEADAIYEAIDKRMDEKRKEYREKRLKEDLERYRQERPKIQQQFSDLKRDLIAVSEDEWANIPEVGDARNRKQRNPRAEKFTPLPDSVLSRNLGGDTTTSIDPSSGLSSMMPGTTSVGMLTPTGDLDLRKIGQARNTLMNVKLSQVSDSVTGQTVVDPKGYLTDLQSMIPTYGGDINDIKKARLLLKSVRETNPNHPPAWVASARLEEVTGKVQAARNLIMKGCEVNPLSEDLWLEAARLQPPDTARAVIAQAARHIPSSVRIWIKAADLELETKAKRRVYRKALEHIPNSVRLWKAAVELENPEDARILLSRAVECCPTSVELWLALARLETYENARKVLNKARENIPTDRQIWTTAAKLEEANGNIHMVDKIIERAISSLTSNGVEINREHWFKEAIEAEKSGAVNCCQSITRAIISFGVEEEDRKHTWMEDAENCAQQGAFECARAVYAYALSTFPSKKSIWLRAAYFEKSHGTRETLETLLQRAVAHCPQSEVLWLMGAKSKWLAGDVPAARGILSLAFQANPNSEEIWLAAVKLESENEEYERARRLLAKARASAPTPRVMMKSAKLEWALNNLDIAVQLLGEAIQIFPDFPKLSMMKGQIEEQQNQLSAAHNTYSNALKANPTSVPLWLLLASLEERRGALTKARSVLEKARFKNPKSALLWLRAIRVETRAGNKDMAGTLLAKALQECSNEGMLWAEAIFMEARPQRKTKSVDALKKCEHDPHVLLAVSKLFWCEHKFQKARDWFNRTVKIEPDLGDSWAYFYKFELQHGNSDQQEDVKQRCVAAEPHHGEIWCKASKNIENWCLATEQILLLIVKDLPMPV</sequence>
<dbReference type="GO" id="GO:0071013">
    <property type="term" value="C:catalytic step 2 spliceosome"/>
    <property type="evidence" value="ECO:0007669"/>
    <property type="project" value="TreeGrafter"/>
</dbReference>
<dbReference type="Gene3D" id="1.25.40.10">
    <property type="entry name" value="Tetratricopeptide repeat domain"/>
    <property type="match status" value="5"/>
</dbReference>
<dbReference type="Pfam" id="PF06424">
    <property type="entry name" value="PRP1_N"/>
    <property type="match status" value="1"/>
</dbReference>
<keyword evidence="6" id="KW-0507">mRNA processing</keyword>
<evidence type="ECO:0000256" key="9">
    <source>
        <dbReference type="ARBA" id="ARBA00023187"/>
    </source>
</evidence>
<comment type="function">
    <text evidence="13">Involved in pre-mRNA splicing as component of the U4/U6-U5 tri-snRNP complex, one of the building blocks of the spliceosome. Enhances dihydrotestosterone-induced transactivation activity of AR, as well as dexamethasone-induced transactivation activity of NR3C1, but does not affect estrogen-induced transactivation.</text>
</comment>
<dbReference type="FunFam" id="1.25.40.10:FF:000649">
    <property type="entry name" value="mRNA splicing factor (Prp1/Zer1), putative"/>
    <property type="match status" value="1"/>
</dbReference>
<feature type="domain" description="Pre-mRNA-splicing factor Syf1/CRNKL1-like C-terminal HAT-repeats" evidence="17">
    <location>
        <begin position="356"/>
        <end position="587"/>
    </location>
</feature>
<dbReference type="PANTHER" id="PTHR11246">
    <property type="entry name" value="PRE-MRNA SPLICING FACTOR"/>
    <property type="match status" value="1"/>
</dbReference>
<feature type="coiled-coil region" evidence="14">
    <location>
        <begin position="108"/>
        <end position="151"/>
    </location>
</feature>
<evidence type="ECO:0000256" key="10">
    <source>
        <dbReference type="ARBA" id="ARBA00023242"/>
    </source>
</evidence>
<dbReference type="GO" id="GO:0000244">
    <property type="term" value="P:spliceosomal tri-snRNP complex assembly"/>
    <property type="evidence" value="ECO:0007669"/>
    <property type="project" value="TreeGrafter"/>
</dbReference>
<comment type="similarity">
    <text evidence="3">Belongs to the crooked-neck family.</text>
</comment>
<evidence type="ECO:0000256" key="3">
    <source>
        <dbReference type="ARBA" id="ARBA00008644"/>
    </source>
</evidence>
<evidence type="ECO:0000256" key="5">
    <source>
        <dbReference type="ARBA" id="ARBA00022553"/>
    </source>
</evidence>
<dbReference type="FunFam" id="1.25.40.10:FF:000058">
    <property type="entry name" value="Pre-mRNA processing factor 6"/>
    <property type="match status" value="1"/>
</dbReference>
<dbReference type="PANTHER" id="PTHR11246:SF1">
    <property type="entry name" value="PRE-MRNA-PROCESSING FACTOR 6"/>
    <property type="match status" value="1"/>
</dbReference>
<keyword evidence="10" id="KW-0539">Nucleus</keyword>
<feature type="compositionally biased region" description="Acidic residues" evidence="15">
    <location>
        <begin position="68"/>
        <end position="81"/>
    </location>
</feature>
<dbReference type="SUPFAM" id="SSF48452">
    <property type="entry name" value="TPR-like"/>
    <property type="match status" value="4"/>
</dbReference>
<dbReference type="InterPro" id="IPR010491">
    <property type="entry name" value="PRP1_N"/>
</dbReference>
<evidence type="ECO:0000256" key="13">
    <source>
        <dbReference type="ARBA" id="ARBA00046247"/>
    </source>
</evidence>
<dbReference type="InterPro" id="IPR003107">
    <property type="entry name" value="HAT"/>
</dbReference>